<keyword evidence="2" id="KW-1133">Transmembrane helix</keyword>
<keyword evidence="4" id="KW-1185">Reference proteome</keyword>
<organism evidence="3 4">
    <name type="scientific">Spirilliplanes yamanashiensis</name>
    <dbReference type="NCBI Taxonomy" id="42233"/>
    <lineage>
        <taxon>Bacteria</taxon>
        <taxon>Bacillati</taxon>
        <taxon>Actinomycetota</taxon>
        <taxon>Actinomycetes</taxon>
        <taxon>Micromonosporales</taxon>
        <taxon>Micromonosporaceae</taxon>
        <taxon>Spirilliplanes</taxon>
    </lineage>
</organism>
<feature type="transmembrane region" description="Helical" evidence="2">
    <location>
        <begin position="159"/>
        <end position="179"/>
    </location>
</feature>
<proteinExistence type="predicted"/>
<feature type="transmembrane region" description="Helical" evidence="2">
    <location>
        <begin position="506"/>
        <end position="527"/>
    </location>
</feature>
<accession>A0A8J3YE19</accession>
<comment type="caution">
    <text evidence="3">The sequence shown here is derived from an EMBL/GenBank/DDBJ whole genome shotgun (WGS) entry which is preliminary data.</text>
</comment>
<feature type="region of interest" description="Disordered" evidence="1">
    <location>
        <begin position="1"/>
        <end position="30"/>
    </location>
</feature>
<sequence length="788" mass="82933">MTAPDTAAAAPRTPAPRSAPPPPASPPAVPAARTRRRWHRWLPGALVAVPTVAAVHHYGVGWRDLAAFGAYLVLCLALPGTLVWRAAQRRARTLAEDLAPGLAVGYAIEVLAYLPARAAGVPLAVLAAPVAVVALFAAVRPLRRYWRTDRDAAVPPAGWLWALAGITGFMLLLTCAAFLRTRGPLHGFGDPDPPFHLALIGEARHHLPPQVPWVAGESLDYHWFGYLHLAASSWVTGIEPETLLLRLFYLPLIAALPVALAVAARRVTGRWWPGPVAAAITLFGVAPHPFSWPLTPLYQQRGYGPVDDGGLLREGLWASLTQTYAALVFVPLVIVLTGLLRGRLAGWRPWALLAALVAVMTGAKATYLPILLCGLALVLAVTAVAHRRLHRPALAAAGLTVAGFAFAQAVLLGRGSHGMYPDLVESVRFNGIAVATGLYREPLTGAGATVLTAATLLSWLAAFGGVLALLARRRWADPAHALLAGCGLAGLGAVLVFVHYAHGETWFIVASRPYLALAAAAGLAALVPPGRRAFGVAAAVSAAVGVGVALLVAAIGPERAPTVAADGRRAVLVAVVWPYAALAGGLLLAGLAGWVLTRRVAALRGLAAALLVVAVAAAGLPAAWGFAERNLTAAARDGFAAVDPVPSAMPPGTRRAARWLRAHSSPADLIATNAHCRRGKTCDNLHFWFSAFSERRFLVEGWGFTAKANAMPGRAGGSPILAPFWDPALLAANDVVFRAPDAASVDRLRREFGVRWLLVDEGASPVSPELNRHATLRFRAGRCAVYQL</sequence>
<reference evidence="3" key="1">
    <citation type="submission" date="2021-01" db="EMBL/GenBank/DDBJ databases">
        <title>Whole genome shotgun sequence of Spirilliplanes yamanashiensis NBRC 15828.</title>
        <authorList>
            <person name="Komaki H."/>
            <person name="Tamura T."/>
        </authorList>
    </citation>
    <scope>NUCLEOTIDE SEQUENCE</scope>
    <source>
        <strain evidence="3">NBRC 15828</strain>
    </source>
</reference>
<dbReference type="Proteomes" id="UP000652013">
    <property type="component" value="Unassembled WGS sequence"/>
</dbReference>
<feature type="transmembrane region" description="Helical" evidence="2">
    <location>
        <begin position="98"/>
        <end position="115"/>
    </location>
</feature>
<feature type="transmembrane region" description="Helical" evidence="2">
    <location>
        <begin position="393"/>
        <end position="413"/>
    </location>
</feature>
<feature type="compositionally biased region" description="Pro residues" evidence="1">
    <location>
        <begin position="13"/>
        <end position="29"/>
    </location>
</feature>
<evidence type="ECO:0000256" key="2">
    <source>
        <dbReference type="SAM" id="Phobius"/>
    </source>
</evidence>
<dbReference type="EMBL" id="BOOY01000037">
    <property type="protein sequence ID" value="GIJ05993.1"/>
    <property type="molecule type" value="Genomic_DNA"/>
</dbReference>
<evidence type="ECO:0000313" key="3">
    <source>
        <dbReference type="EMBL" id="GIJ05993.1"/>
    </source>
</evidence>
<feature type="transmembrane region" description="Helical" evidence="2">
    <location>
        <begin position="448"/>
        <end position="470"/>
    </location>
</feature>
<feature type="transmembrane region" description="Helical" evidence="2">
    <location>
        <begin position="41"/>
        <end position="59"/>
    </location>
</feature>
<feature type="transmembrane region" description="Helical" evidence="2">
    <location>
        <begin position="121"/>
        <end position="139"/>
    </location>
</feature>
<keyword evidence="2" id="KW-0812">Transmembrane</keyword>
<feature type="transmembrane region" description="Helical" evidence="2">
    <location>
        <begin position="315"/>
        <end position="340"/>
    </location>
</feature>
<keyword evidence="2" id="KW-0472">Membrane</keyword>
<dbReference type="RefSeq" id="WP_203941188.1">
    <property type="nucleotide sequence ID" value="NZ_BAAAGJ010000014.1"/>
</dbReference>
<feature type="transmembrane region" description="Helical" evidence="2">
    <location>
        <begin position="482"/>
        <end position="500"/>
    </location>
</feature>
<gene>
    <name evidence="3" type="ORF">Sya03_53450</name>
</gene>
<evidence type="ECO:0000313" key="4">
    <source>
        <dbReference type="Proteomes" id="UP000652013"/>
    </source>
</evidence>
<feature type="transmembrane region" description="Helical" evidence="2">
    <location>
        <begin position="534"/>
        <end position="556"/>
    </location>
</feature>
<feature type="transmembrane region" description="Helical" evidence="2">
    <location>
        <begin position="608"/>
        <end position="627"/>
    </location>
</feature>
<dbReference type="AlphaFoldDB" id="A0A8J3YE19"/>
<feature type="transmembrane region" description="Helical" evidence="2">
    <location>
        <begin position="243"/>
        <end position="264"/>
    </location>
</feature>
<feature type="transmembrane region" description="Helical" evidence="2">
    <location>
        <begin position="65"/>
        <end position="86"/>
    </location>
</feature>
<feature type="transmembrane region" description="Helical" evidence="2">
    <location>
        <begin position="347"/>
        <end position="363"/>
    </location>
</feature>
<evidence type="ECO:0000256" key="1">
    <source>
        <dbReference type="SAM" id="MobiDB-lite"/>
    </source>
</evidence>
<feature type="transmembrane region" description="Helical" evidence="2">
    <location>
        <begin position="576"/>
        <end position="596"/>
    </location>
</feature>
<feature type="transmembrane region" description="Helical" evidence="2">
    <location>
        <begin position="369"/>
        <end position="386"/>
    </location>
</feature>
<feature type="transmembrane region" description="Helical" evidence="2">
    <location>
        <begin position="276"/>
        <end position="295"/>
    </location>
</feature>
<name>A0A8J3YE19_9ACTN</name>
<protein>
    <submittedName>
        <fullName evidence="3">Uncharacterized protein</fullName>
    </submittedName>
</protein>
<feature type="compositionally biased region" description="Low complexity" evidence="1">
    <location>
        <begin position="1"/>
        <end position="12"/>
    </location>
</feature>